<protein>
    <submittedName>
        <fullName evidence="2">FAD-dependent oxidoreductase</fullName>
    </submittedName>
</protein>
<proteinExistence type="predicted"/>
<dbReference type="InterPro" id="IPR036188">
    <property type="entry name" value="FAD/NAD-bd_sf"/>
</dbReference>
<accession>A0A7J4IT42</accession>
<dbReference type="GO" id="GO:0050660">
    <property type="term" value="F:flavin adenine dinucleotide binding"/>
    <property type="evidence" value="ECO:0007669"/>
    <property type="project" value="TreeGrafter"/>
</dbReference>
<organism evidence="2 4">
    <name type="scientific">Candidatus Iainarchaeum sp</name>
    <dbReference type="NCBI Taxonomy" id="3101447"/>
    <lineage>
        <taxon>Archaea</taxon>
        <taxon>Candidatus Iainarchaeota</taxon>
        <taxon>Candidatus Iainarchaeia</taxon>
        <taxon>Candidatus Iainarchaeales</taxon>
        <taxon>Candidatus Iainarchaeaceae</taxon>
        <taxon>Candidatus Iainarchaeum</taxon>
    </lineage>
</organism>
<feature type="domain" description="Amine oxidase" evidence="1">
    <location>
        <begin position="13"/>
        <end position="377"/>
    </location>
</feature>
<evidence type="ECO:0000313" key="2">
    <source>
        <dbReference type="EMBL" id="HIH08691.1"/>
    </source>
</evidence>
<dbReference type="EMBL" id="JAGVWF010000014">
    <property type="protein sequence ID" value="MBS3059006.1"/>
    <property type="molecule type" value="Genomic_DNA"/>
</dbReference>
<evidence type="ECO:0000313" key="3">
    <source>
        <dbReference type="EMBL" id="MBS3059006.1"/>
    </source>
</evidence>
<reference evidence="3" key="2">
    <citation type="submission" date="2021-03" db="EMBL/GenBank/DDBJ databases">
        <authorList>
            <person name="Jaffe A."/>
        </authorList>
    </citation>
    <scope>NUCLEOTIDE SEQUENCE</scope>
    <source>
        <strain evidence="3">RIFCSPHIGHO2_01_FULL_GW2011_AR10_43_9</strain>
    </source>
</reference>
<dbReference type="Pfam" id="PF01593">
    <property type="entry name" value="Amino_oxidase"/>
    <property type="match status" value="1"/>
</dbReference>
<dbReference type="Proteomes" id="UP000683213">
    <property type="component" value="Unassembled WGS sequence"/>
</dbReference>
<name>A0A7J4IT42_9ARCH</name>
<sequence>MKGKKALVLGAGLAGLSAAHRLLEKGFEVEVVEANSFVGGLAATIKEGPYYMDFGPHPFYTEKEDIQELFKELIADDLLSFERRCLLYFNDRFVNYPLNIRTALFEMGLTTSIVSGLSFAKASTKKFFRKPEIKNFEDWARAGFGNHLYKIFFKPYTEKFWGVKCSELDAFWANQRVAKVNLIKTLKSIFSKPKKGEIASQIERSNLLLFYPRKGIGMLAERIAERVQKRGGKIYLNSKVSKVKKTKNGFSVECVSGGKTKTFAASYLFSSLPVPLFAKMLFPKPPKDILLSASKLRYRSLVLLYIASTKQDIMQVPYIYFMNRSFHRLTETNKWSQELSPADENMLSVEFSCFEGDATWNKSKEQLFEQAIAELEKDGFLKKSEVTNYFLLKAPHVYPVYLTDYREHFSKVMNHLKEIDNIYFIGRTGQFNYLDMDQVMKQSFIAVDQLAANAIR</sequence>
<reference evidence="3" key="3">
    <citation type="submission" date="2021-05" db="EMBL/GenBank/DDBJ databases">
        <title>Protein family content uncovers lineage relationships and bacterial pathway maintenance mechanisms in DPANN archaea.</title>
        <authorList>
            <person name="Castelle C.J."/>
            <person name="Meheust R."/>
            <person name="Jaffe A.L."/>
            <person name="Seitz K."/>
            <person name="Gong X."/>
            <person name="Baker B.J."/>
            <person name="Banfield J.F."/>
        </authorList>
    </citation>
    <scope>NUCLEOTIDE SEQUENCE</scope>
    <source>
        <strain evidence="3">RIFCSPHIGHO2_01_FULL_GW2011_AR10_43_9</strain>
    </source>
</reference>
<dbReference type="Gene3D" id="3.50.50.60">
    <property type="entry name" value="FAD/NAD(P)-binding domain"/>
    <property type="match status" value="1"/>
</dbReference>
<dbReference type="PANTHER" id="PTHR21197">
    <property type="entry name" value="UDP-GALACTOPYRANOSE MUTASE"/>
    <property type="match status" value="1"/>
</dbReference>
<dbReference type="GO" id="GO:0008767">
    <property type="term" value="F:UDP-galactopyranose mutase activity"/>
    <property type="evidence" value="ECO:0007669"/>
    <property type="project" value="TreeGrafter"/>
</dbReference>
<dbReference type="AlphaFoldDB" id="A0A7J4IT42"/>
<comment type="caution">
    <text evidence="2">The sequence shown here is derived from an EMBL/GenBank/DDBJ whole genome shotgun (WGS) entry which is preliminary data.</text>
</comment>
<dbReference type="GO" id="GO:0005829">
    <property type="term" value="C:cytosol"/>
    <property type="evidence" value="ECO:0007669"/>
    <property type="project" value="TreeGrafter"/>
</dbReference>
<evidence type="ECO:0000259" key="1">
    <source>
        <dbReference type="Pfam" id="PF01593"/>
    </source>
</evidence>
<dbReference type="EMBL" id="DUFG01000023">
    <property type="protein sequence ID" value="HIH08691.1"/>
    <property type="molecule type" value="Genomic_DNA"/>
</dbReference>
<reference evidence="4" key="1">
    <citation type="journal article" date="2020" name="bioRxiv">
        <title>A rank-normalized archaeal taxonomy based on genome phylogeny resolves widespread incomplete and uneven classifications.</title>
        <authorList>
            <person name="Rinke C."/>
            <person name="Chuvochina M."/>
            <person name="Mussig A.J."/>
            <person name="Chaumeil P.-A."/>
            <person name="Waite D.W."/>
            <person name="Whitman W.B."/>
            <person name="Parks D.H."/>
            <person name="Hugenholtz P."/>
        </authorList>
    </citation>
    <scope>NUCLEOTIDE SEQUENCE [LARGE SCALE GENOMIC DNA]</scope>
</reference>
<evidence type="ECO:0000313" key="4">
    <source>
        <dbReference type="Proteomes" id="UP000577419"/>
    </source>
</evidence>
<dbReference type="SUPFAM" id="SSF51971">
    <property type="entry name" value="Nucleotide-binding domain"/>
    <property type="match status" value="1"/>
</dbReference>
<gene>
    <name evidence="2" type="ORF">HA237_04955</name>
    <name evidence="3" type="ORF">J4224_01115</name>
</gene>
<dbReference type="Proteomes" id="UP000577419">
    <property type="component" value="Unassembled WGS sequence"/>
</dbReference>
<dbReference type="GO" id="GO:0016491">
    <property type="term" value="F:oxidoreductase activity"/>
    <property type="evidence" value="ECO:0007669"/>
    <property type="project" value="InterPro"/>
</dbReference>
<dbReference type="InterPro" id="IPR002937">
    <property type="entry name" value="Amino_oxidase"/>
</dbReference>
<dbReference type="PANTHER" id="PTHR21197:SF0">
    <property type="entry name" value="UDP-GALACTOPYRANOSE MUTASE"/>
    <property type="match status" value="1"/>
</dbReference>